<dbReference type="STRING" id="1415166.NONO_c46070"/>
<dbReference type="InterPro" id="IPR005119">
    <property type="entry name" value="LysR_subst-bd"/>
</dbReference>
<accession>W5TQ92</accession>
<keyword evidence="4" id="KW-0804">Transcription</keyword>
<name>W5TQ92_9NOCA</name>
<dbReference type="PROSITE" id="PS50931">
    <property type="entry name" value="HTH_LYSR"/>
    <property type="match status" value="1"/>
</dbReference>
<dbReference type="GO" id="GO:0000976">
    <property type="term" value="F:transcription cis-regulatory region binding"/>
    <property type="evidence" value="ECO:0007669"/>
    <property type="project" value="TreeGrafter"/>
</dbReference>
<dbReference type="PANTHER" id="PTHR30126">
    <property type="entry name" value="HTH-TYPE TRANSCRIPTIONAL REGULATOR"/>
    <property type="match status" value="1"/>
</dbReference>
<dbReference type="RefSeq" id="WP_025350794.1">
    <property type="nucleotide sequence ID" value="NZ_CP006850.1"/>
</dbReference>
<keyword evidence="2" id="KW-0805">Transcription regulation</keyword>
<dbReference type="InterPro" id="IPR000847">
    <property type="entry name" value="LysR_HTH_N"/>
</dbReference>
<dbReference type="PATRIC" id="fig|1415166.3.peg.4736"/>
<evidence type="ECO:0000256" key="4">
    <source>
        <dbReference type="ARBA" id="ARBA00023163"/>
    </source>
</evidence>
<dbReference type="EMBL" id="CP006850">
    <property type="protein sequence ID" value="AHH19391.1"/>
    <property type="molecule type" value="Genomic_DNA"/>
</dbReference>
<evidence type="ECO:0000313" key="6">
    <source>
        <dbReference type="EMBL" id="AHH19391.1"/>
    </source>
</evidence>
<evidence type="ECO:0000313" key="7">
    <source>
        <dbReference type="Proteomes" id="UP000019150"/>
    </source>
</evidence>
<comment type="similarity">
    <text evidence="1">Belongs to the LysR transcriptional regulatory family.</text>
</comment>
<keyword evidence="7" id="KW-1185">Reference proteome</keyword>
<dbReference type="AlphaFoldDB" id="W5TQ92"/>
<dbReference type="Gene3D" id="3.40.190.290">
    <property type="match status" value="1"/>
</dbReference>
<dbReference type="HOGENOM" id="CLU_039613_6_1_11"/>
<dbReference type="Proteomes" id="UP000019150">
    <property type="component" value="Chromosome"/>
</dbReference>
<dbReference type="GO" id="GO:0003700">
    <property type="term" value="F:DNA-binding transcription factor activity"/>
    <property type="evidence" value="ECO:0007669"/>
    <property type="project" value="InterPro"/>
</dbReference>
<proteinExistence type="inferred from homology"/>
<dbReference type="Pfam" id="PF00126">
    <property type="entry name" value="HTH_1"/>
    <property type="match status" value="1"/>
</dbReference>
<evidence type="ECO:0000256" key="2">
    <source>
        <dbReference type="ARBA" id="ARBA00023015"/>
    </source>
</evidence>
<dbReference type="PANTHER" id="PTHR30126:SF39">
    <property type="entry name" value="HTH-TYPE TRANSCRIPTIONAL REGULATOR CYSL"/>
    <property type="match status" value="1"/>
</dbReference>
<dbReference type="Gene3D" id="1.10.10.10">
    <property type="entry name" value="Winged helix-like DNA-binding domain superfamily/Winged helix DNA-binding domain"/>
    <property type="match status" value="1"/>
</dbReference>
<evidence type="ECO:0000259" key="5">
    <source>
        <dbReference type="PROSITE" id="PS50931"/>
    </source>
</evidence>
<sequence>MGLSPRVTDLGSFELLATIAATGSIGACARHHGLSQPAVSTRIRNLEQRLGLRLLDRHPRGASVTATGQMVLRWARPALDAAASLDQSLNRLTGPTPAHLTLAASTTIAEFFLPTWFTTLRNRLPGTNISVLCHNSADSVALIRRGGAELGFAEAGHIPAELDHCPVVRDRLAVVVAPDHPWALREEITPTDLAAAPLILREPGSATRSVLHDRLAALPVPLTVVPAMELTSATTIKNAAASGLGPAVLSELTVLDELADRTLVEVPMPALPLERDLHACWRRNHRFSAPARHLLDIARR</sequence>
<protein>
    <submittedName>
        <fullName evidence="6">Putative transcriptional regulator, LysR family</fullName>
    </submittedName>
</protein>
<dbReference type="KEGG" id="nno:NONO_c46070"/>
<dbReference type="PRINTS" id="PR00039">
    <property type="entry name" value="HTHLYSR"/>
</dbReference>
<dbReference type="SUPFAM" id="SSF46785">
    <property type="entry name" value="Winged helix' DNA-binding domain"/>
    <property type="match status" value="1"/>
</dbReference>
<evidence type="ECO:0000256" key="1">
    <source>
        <dbReference type="ARBA" id="ARBA00009437"/>
    </source>
</evidence>
<dbReference type="Pfam" id="PF03466">
    <property type="entry name" value="LysR_substrate"/>
    <property type="match status" value="1"/>
</dbReference>
<dbReference type="InterPro" id="IPR036390">
    <property type="entry name" value="WH_DNA-bd_sf"/>
</dbReference>
<feature type="domain" description="HTH lysR-type" evidence="5">
    <location>
        <begin position="8"/>
        <end position="65"/>
    </location>
</feature>
<dbReference type="InterPro" id="IPR036388">
    <property type="entry name" value="WH-like_DNA-bd_sf"/>
</dbReference>
<organism evidence="6 7">
    <name type="scientific">Nocardia nova SH22a</name>
    <dbReference type="NCBI Taxonomy" id="1415166"/>
    <lineage>
        <taxon>Bacteria</taxon>
        <taxon>Bacillati</taxon>
        <taxon>Actinomycetota</taxon>
        <taxon>Actinomycetes</taxon>
        <taxon>Mycobacteriales</taxon>
        <taxon>Nocardiaceae</taxon>
        <taxon>Nocardia</taxon>
    </lineage>
</organism>
<evidence type="ECO:0000256" key="3">
    <source>
        <dbReference type="ARBA" id="ARBA00023125"/>
    </source>
</evidence>
<dbReference type="OrthoDB" id="9808620at2"/>
<dbReference type="PROSITE" id="PS51257">
    <property type="entry name" value="PROKAR_LIPOPROTEIN"/>
    <property type="match status" value="1"/>
</dbReference>
<reference evidence="6 7" key="1">
    <citation type="journal article" date="2014" name="Appl. Environ. Microbiol.">
        <title>Insights into the Microbial Degradation of Rubber and Gutta-Percha by Analysis of the Complete Genome of Nocardia nova SH22a.</title>
        <authorList>
            <person name="Luo Q."/>
            <person name="Hiessl S."/>
            <person name="Poehlein A."/>
            <person name="Daniel R."/>
            <person name="Steinbuchel A."/>
        </authorList>
    </citation>
    <scope>NUCLEOTIDE SEQUENCE [LARGE SCALE GENOMIC DNA]</scope>
    <source>
        <strain evidence="6">SH22a</strain>
    </source>
</reference>
<gene>
    <name evidence="6" type="ORF">NONO_c46070</name>
</gene>
<dbReference type="SUPFAM" id="SSF53850">
    <property type="entry name" value="Periplasmic binding protein-like II"/>
    <property type="match status" value="1"/>
</dbReference>
<dbReference type="eggNOG" id="COG0583">
    <property type="taxonomic scope" value="Bacteria"/>
</dbReference>
<keyword evidence="3" id="KW-0238">DNA-binding</keyword>